<dbReference type="Proteomes" id="UP000266841">
    <property type="component" value="Unassembled WGS sequence"/>
</dbReference>
<keyword evidence="3" id="KW-1185">Reference proteome</keyword>
<comment type="caution">
    <text evidence="2">The sequence shown here is derived from an EMBL/GenBank/DDBJ whole genome shotgun (WGS) entry which is preliminary data.</text>
</comment>
<evidence type="ECO:0000313" key="2">
    <source>
        <dbReference type="EMBL" id="EJK61805.1"/>
    </source>
</evidence>
<name>K0S935_THAOC</name>
<organism evidence="2 3">
    <name type="scientific">Thalassiosira oceanica</name>
    <name type="common">Marine diatom</name>
    <dbReference type="NCBI Taxonomy" id="159749"/>
    <lineage>
        <taxon>Eukaryota</taxon>
        <taxon>Sar</taxon>
        <taxon>Stramenopiles</taxon>
        <taxon>Ochrophyta</taxon>
        <taxon>Bacillariophyta</taxon>
        <taxon>Coscinodiscophyceae</taxon>
        <taxon>Thalassiosirophycidae</taxon>
        <taxon>Thalassiosirales</taxon>
        <taxon>Thalassiosiraceae</taxon>
        <taxon>Thalassiosira</taxon>
    </lineage>
</organism>
<evidence type="ECO:0000313" key="3">
    <source>
        <dbReference type="Proteomes" id="UP000266841"/>
    </source>
</evidence>
<feature type="compositionally biased region" description="Polar residues" evidence="1">
    <location>
        <begin position="135"/>
        <end position="146"/>
    </location>
</feature>
<reference evidence="2 3" key="1">
    <citation type="journal article" date="2012" name="Genome Biol.">
        <title>Genome and low-iron response of an oceanic diatom adapted to chronic iron limitation.</title>
        <authorList>
            <person name="Lommer M."/>
            <person name="Specht M."/>
            <person name="Roy A.S."/>
            <person name="Kraemer L."/>
            <person name="Andreson R."/>
            <person name="Gutowska M.A."/>
            <person name="Wolf J."/>
            <person name="Bergner S.V."/>
            <person name="Schilhabel M.B."/>
            <person name="Klostermeier U.C."/>
            <person name="Beiko R.G."/>
            <person name="Rosenstiel P."/>
            <person name="Hippler M."/>
            <person name="Laroche J."/>
        </authorList>
    </citation>
    <scope>NUCLEOTIDE SEQUENCE [LARGE SCALE GENOMIC DNA]</scope>
    <source>
        <strain evidence="2 3">CCMP1005</strain>
    </source>
</reference>
<proteinExistence type="predicted"/>
<dbReference type="AlphaFoldDB" id="K0S935"/>
<evidence type="ECO:0000256" key="1">
    <source>
        <dbReference type="SAM" id="MobiDB-lite"/>
    </source>
</evidence>
<feature type="region of interest" description="Disordered" evidence="1">
    <location>
        <begin position="95"/>
        <end position="146"/>
    </location>
</feature>
<accession>K0S935</accession>
<feature type="compositionally biased region" description="Low complexity" evidence="1">
    <location>
        <begin position="103"/>
        <end position="119"/>
    </location>
</feature>
<gene>
    <name evidence="2" type="ORF">THAOC_17641</name>
</gene>
<sequence length="146" mass="15419">MPAAWDSLEPYEAARPSEELFRLCLSHGGDETPEPVPDDVARTLGSLLALLVVALQEWKEGKFIKSVSKTNTSGLGVNTQQAGAYSPFQLLTPLLESNERQISPPGSSSSRPSRHCGSCTPPSCRGSDAPEADSRSTSADPSCSGT</sequence>
<dbReference type="EMBL" id="AGNL01019479">
    <property type="protein sequence ID" value="EJK61805.1"/>
    <property type="molecule type" value="Genomic_DNA"/>
</dbReference>
<protein>
    <submittedName>
        <fullName evidence="2">Uncharacterized protein</fullName>
    </submittedName>
</protein>